<keyword evidence="4" id="KW-1185">Reference proteome</keyword>
<evidence type="ECO:0000313" key="3">
    <source>
        <dbReference type="EMBL" id="QDU11505.1"/>
    </source>
</evidence>
<evidence type="ECO:0000256" key="1">
    <source>
        <dbReference type="SAM" id="MobiDB-lite"/>
    </source>
</evidence>
<dbReference type="Pfam" id="PF13646">
    <property type="entry name" value="HEAT_2"/>
    <property type="match status" value="1"/>
</dbReference>
<evidence type="ECO:0000256" key="2">
    <source>
        <dbReference type="SAM" id="SignalP"/>
    </source>
</evidence>
<feature type="chain" id="PRO_5021726043" description="HEAT repeat protein" evidence="2">
    <location>
        <begin position="25"/>
        <end position="291"/>
    </location>
</feature>
<dbReference type="Gene3D" id="1.25.10.10">
    <property type="entry name" value="Leucine-rich Repeat Variant"/>
    <property type="match status" value="1"/>
</dbReference>
<accession>A0A517X1X5</accession>
<feature type="compositionally biased region" description="Polar residues" evidence="1">
    <location>
        <begin position="281"/>
        <end position="291"/>
    </location>
</feature>
<gene>
    <name evidence="3" type="ORF">V202x_49280</name>
</gene>
<dbReference type="AlphaFoldDB" id="A0A517X1X5"/>
<dbReference type="InterPro" id="IPR011989">
    <property type="entry name" value="ARM-like"/>
</dbReference>
<reference evidence="3 4" key="1">
    <citation type="submission" date="2019-03" db="EMBL/GenBank/DDBJ databases">
        <title>Deep-cultivation of Planctomycetes and their phenomic and genomic characterization uncovers novel biology.</title>
        <authorList>
            <person name="Wiegand S."/>
            <person name="Jogler M."/>
            <person name="Boedeker C."/>
            <person name="Pinto D."/>
            <person name="Vollmers J."/>
            <person name="Rivas-Marin E."/>
            <person name="Kohn T."/>
            <person name="Peeters S.H."/>
            <person name="Heuer A."/>
            <person name="Rast P."/>
            <person name="Oberbeckmann S."/>
            <person name="Bunk B."/>
            <person name="Jeske O."/>
            <person name="Meyerdierks A."/>
            <person name="Storesund J.E."/>
            <person name="Kallscheuer N."/>
            <person name="Luecker S."/>
            <person name="Lage O.M."/>
            <person name="Pohl T."/>
            <person name="Merkel B.J."/>
            <person name="Hornburger P."/>
            <person name="Mueller R.-W."/>
            <person name="Bruemmer F."/>
            <person name="Labrenz M."/>
            <person name="Spormann A.M."/>
            <person name="Op den Camp H."/>
            <person name="Overmann J."/>
            <person name="Amann R."/>
            <person name="Jetten M.S.M."/>
            <person name="Mascher T."/>
            <person name="Medema M.H."/>
            <person name="Devos D.P."/>
            <person name="Kaster A.-K."/>
            <person name="Ovreas L."/>
            <person name="Rohde M."/>
            <person name="Galperin M.Y."/>
            <person name="Jogler C."/>
        </authorList>
    </citation>
    <scope>NUCLEOTIDE SEQUENCE [LARGE SCALE GENOMIC DNA]</scope>
    <source>
        <strain evidence="3 4">V202</strain>
    </source>
</reference>
<protein>
    <recommendedName>
        <fullName evidence="5">HEAT repeat protein</fullName>
    </recommendedName>
</protein>
<dbReference type="SUPFAM" id="SSF48371">
    <property type="entry name" value="ARM repeat"/>
    <property type="match status" value="1"/>
</dbReference>
<dbReference type="OrthoDB" id="272387at2"/>
<feature type="signal peptide" evidence="2">
    <location>
        <begin position="1"/>
        <end position="24"/>
    </location>
</feature>
<name>A0A517X1X5_9PLAN</name>
<dbReference type="EMBL" id="CP037422">
    <property type="protein sequence ID" value="QDU11505.1"/>
    <property type="molecule type" value="Genomic_DNA"/>
</dbReference>
<feature type="region of interest" description="Disordered" evidence="1">
    <location>
        <begin position="266"/>
        <end position="291"/>
    </location>
</feature>
<sequence length="291" mass="32751" precursor="true">MRHVILIILSFLLTICSGATCAWALGEESFGNQPLNAANFQDWPGIVPVVNHESRVYHQWVNGNEYCFYRGNNESLNDVLKKFAATDEKVHEVVLRPGPAVVDSFNKSKTIHYHWNLHLVGGIAKTMTKKDQGAKIWSKHPILTIYVGGNIQLDKIKIPKGVSVLELADLEKRYSKGLKSTDTTVRGWSNGQLARLDPYSESNMKAIARLLEDDDKWVRLNAAGALATFGKKAEPLLPTLQETLNTDDQQLKTRVKETIKKIEDAKDKTKAEKEHQEMVSKISQFRKSLAK</sequence>
<keyword evidence="2" id="KW-0732">Signal</keyword>
<dbReference type="RefSeq" id="WP_145179286.1">
    <property type="nucleotide sequence ID" value="NZ_CP037422.1"/>
</dbReference>
<evidence type="ECO:0000313" key="4">
    <source>
        <dbReference type="Proteomes" id="UP000318384"/>
    </source>
</evidence>
<organism evidence="3 4">
    <name type="scientific">Gimesia aquarii</name>
    <dbReference type="NCBI Taxonomy" id="2527964"/>
    <lineage>
        <taxon>Bacteria</taxon>
        <taxon>Pseudomonadati</taxon>
        <taxon>Planctomycetota</taxon>
        <taxon>Planctomycetia</taxon>
        <taxon>Planctomycetales</taxon>
        <taxon>Planctomycetaceae</taxon>
        <taxon>Gimesia</taxon>
    </lineage>
</organism>
<evidence type="ECO:0008006" key="5">
    <source>
        <dbReference type="Google" id="ProtNLM"/>
    </source>
</evidence>
<feature type="compositionally biased region" description="Basic and acidic residues" evidence="1">
    <location>
        <begin position="266"/>
        <end position="278"/>
    </location>
</feature>
<dbReference type="InterPro" id="IPR016024">
    <property type="entry name" value="ARM-type_fold"/>
</dbReference>
<proteinExistence type="predicted"/>
<dbReference type="Proteomes" id="UP000318384">
    <property type="component" value="Chromosome"/>
</dbReference>